<evidence type="ECO:0000256" key="6">
    <source>
        <dbReference type="ARBA" id="ARBA00023136"/>
    </source>
</evidence>
<dbReference type="Pfam" id="PF04039">
    <property type="entry name" value="MnhB"/>
    <property type="match status" value="1"/>
</dbReference>
<sequence>MTRRIRLIVLGVGIAAFSAAMLLAFTGMPRFGGDVHAYRDAAVAASYGHDTANAVSSINFDQRGFDTFGEETILFCAVVGVAALLRPVHRERRREVSDAGHVLESTGLLVYVLFPLTVVLAVNVVAHGAVTPGGGFQGGVILSTGIHLLYVGGRYSLLRKLRPLGWFQQGEALGVVLFGALGIAGAALGSALFANVIPQGQLSDFISAGTVPLFNVAVGMTVCSSVVVLLASFLDQALAIRAERGNGSGPDPRSGPEEGTAS</sequence>
<proteinExistence type="inferred from homology"/>
<dbReference type="EMBL" id="JBHMBH010000017">
    <property type="protein sequence ID" value="MFB9713765.1"/>
    <property type="molecule type" value="Genomic_DNA"/>
</dbReference>
<gene>
    <name evidence="9" type="ORF">ACFFPI_06315</name>
</gene>
<dbReference type="PANTHER" id="PTHR33932:SF4">
    <property type="entry name" value="NA(+)_H(+) ANTIPORTER SUBUNIT B"/>
    <property type="match status" value="1"/>
</dbReference>
<evidence type="ECO:0000313" key="10">
    <source>
        <dbReference type="Proteomes" id="UP001589536"/>
    </source>
</evidence>
<dbReference type="InterPro" id="IPR050622">
    <property type="entry name" value="CPA3_antiporter_subunitB"/>
</dbReference>
<feature type="domain" description="Na+/H+ antiporter MnhB subunit-related protein" evidence="8">
    <location>
        <begin position="109"/>
        <end position="227"/>
    </location>
</feature>
<feature type="transmembrane region" description="Helical" evidence="7">
    <location>
        <begin position="7"/>
        <end position="28"/>
    </location>
</feature>
<protein>
    <submittedName>
        <fullName evidence="9">MnhB domain-containing protein</fullName>
    </submittedName>
</protein>
<organism evidence="9 10">
    <name type="scientific">Arthrobacter methylotrophus</name>
    <dbReference type="NCBI Taxonomy" id="121291"/>
    <lineage>
        <taxon>Bacteria</taxon>
        <taxon>Bacillati</taxon>
        <taxon>Actinomycetota</taxon>
        <taxon>Actinomycetes</taxon>
        <taxon>Micrococcales</taxon>
        <taxon>Micrococcaceae</taxon>
        <taxon>Arthrobacter</taxon>
    </lineage>
</organism>
<evidence type="ECO:0000256" key="5">
    <source>
        <dbReference type="ARBA" id="ARBA00022989"/>
    </source>
</evidence>
<evidence type="ECO:0000259" key="8">
    <source>
        <dbReference type="Pfam" id="PF04039"/>
    </source>
</evidence>
<evidence type="ECO:0000313" key="9">
    <source>
        <dbReference type="EMBL" id="MFB9713765.1"/>
    </source>
</evidence>
<accession>A0ABV5UNA9</accession>
<dbReference type="RefSeq" id="WP_345045608.1">
    <property type="nucleotide sequence ID" value="NZ_BAABED010000001.1"/>
</dbReference>
<keyword evidence="10" id="KW-1185">Reference proteome</keyword>
<feature type="transmembrane region" description="Helical" evidence="7">
    <location>
        <begin position="135"/>
        <end position="152"/>
    </location>
</feature>
<name>A0ABV5UNA9_9MICC</name>
<keyword evidence="5 7" id="KW-1133">Transmembrane helix</keyword>
<comment type="subcellular location">
    <subcellularLocation>
        <location evidence="1">Cell membrane</location>
        <topology evidence="1">Multi-pass membrane protein</topology>
    </subcellularLocation>
</comment>
<evidence type="ECO:0000256" key="7">
    <source>
        <dbReference type="SAM" id="Phobius"/>
    </source>
</evidence>
<keyword evidence="4 7" id="KW-0812">Transmembrane</keyword>
<reference evidence="9 10" key="1">
    <citation type="submission" date="2024-09" db="EMBL/GenBank/DDBJ databases">
        <authorList>
            <person name="Sun Q."/>
            <person name="Mori K."/>
        </authorList>
    </citation>
    <scope>NUCLEOTIDE SEQUENCE [LARGE SCALE GENOMIC DNA]</scope>
    <source>
        <strain evidence="9 10">JCM 13519</strain>
    </source>
</reference>
<evidence type="ECO:0000256" key="3">
    <source>
        <dbReference type="ARBA" id="ARBA00022475"/>
    </source>
</evidence>
<evidence type="ECO:0000256" key="2">
    <source>
        <dbReference type="ARBA" id="ARBA00009425"/>
    </source>
</evidence>
<feature type="transmembrane region" description="Helical" evidence="7">
    <location>
        <begin position="172"/>
        <end position="193"/>
    </location>
</feature>
<dbReference type="Proteomes" id="UP001589536">
    <property type="component" value="Unassembled WGS sequence"/>
</dbReference>
<comment type="caution">
    <text evidence="9">The sequence shown here is derived from an EMBL/GenBank/DDBJ whole genome shotgun (WGS) entry which is preliminary data.</text>
</comment>
<keyword evidence="3" id="KW-1003">Cell membrane</keyword>
<evidence type="ECO:0000256" key="4">
    <source>
        <dbReference type="ARBA" id="ARBA00022692"/>
    </source>
</evidence>
<feature type="transmembrane region" description="Helical" evidence="7">
    <location>
        <begin position="72"/>
        <end position="88"/>
    </location>
</feature>
<evidence type="ECO:0000256" key="1">
    <source>
        <dbReference type="ARBA" id="ARBA00004651"/>
    </source>
</evidence>
<dbReference type="InterPro" id="IPR007182">
    <property type="entry name" value="MnhB"/>
</dbReference>
<comment type="similarity">
    <text evidence="2">Belongs to the CPA3 antiporters (TC 2.A.63) subunit B family.</text>
</comment>
<feature type="transmembrane region" description="Helical" evidence="7">
    <location>
        <begin position="213"/>
        <end position="234"/>
    </location>
</feature>
<feature type="transmembrane region" description="Helical" evidence="7">
    <location>
        <begin position="108"/>
        <end position="129"/>
    </location>
</feature>
<keyword evidence="6 7" id="KW-0472">Membrane</keyword>
<dbReference type="PANTHER" id="PTHR33932">
    <property type="entry name" value="NA(+)/H(+) ANTIPORTER SUBUNIT B"/>
    <property type="match status" value="1"/>
</dbReference>